<evidence type="ECO:0000256" key="5">
    <source>
        <dbReference type="ARBA" id="ARBA00022691"/>
    </source>
</evidence>
<keyword evidence="2" id="KW-0158">Chromosome</keyword>
<evidence type="ECO:0000256" key="1">
    <source>
        <dbReference type="ARBA" id="ARBA00004286"/>
    </source>
</evidence>
<reference evidence="11" key="1">
    <citation type="journal article" date="2023" name="G3 (Bethesda)">
        <title>Whole genome assemblies of Zophobas morio and Tenebrio molitor.</title>
        <authorList>
            <person name="Kaur S."/>
            <person name="Stinson S.A."/>
            <person name="diCenzo G.C."/>
        </authorList>
    </citation>
    <scope>NUCLEOTIDE SEQUENCE</scope>
    <source>
        <strain evidence="11">QUZm001</strain>
    </source>
</reference>
<dbReference type="GO" id="GO:0005634">
    <property type="term" value="C:nucleus"/>
    <property type="evidence" value="ECO:0007669"/>
    <property type="project" value="InterPro"/>
</dbReference>
<dbReference type="SUPFAM" id="SSF82199">
    <property type="entry name" value="SET domain"/>
    <property type="match status" value="1"/>
</dbReference>
<evidence type="ECO:0000256" key="4">
    <source>
        <dbReference type="ARBA" id="ARBA00022679"/>
    </source>
</evidence>
<feature type="domain" description="Post-SET" evidence="10">
    <location>
        <begin position="238"/>
        <end position="254"/>
    </location>
</feature>
<dbReference type="GO" id="GO:0008170">
    <property type="term" value="F:N-methyltransferase activity"/>
    <property type="evidence" value="ECO:0007669"/>
    <property type="project" value="UniProtKB-ARBA"/>
</dbReference>
<dbReference type="InterPro" id="IPR050973">
    <property type="entry name" value="H3K9_Histone-Lys_N-MTase"/>
</dbReference>
<evidence type="ECO:0000313" key="12">
    <source>
        <dbReference type="Proteomes" id="UP001168821"/>
    </source>
</evidence>
<dbReference type="Gene3D" id="2.170.270.10">
    <property type="entry name" value="SET domain"/>
    <property type="match status" value="1"/>
</dbReference>
<dbReference type="GO" id="GO:0032259">
    <property type="term" value="P:methylation"/>
    <property type="evidence" value="ECO:0007669"/>
    <property type="project" value="UniProtKB-KW"/>
</dbReference>
<accession>A0AA38I3H7</accession>
<evidence type="ECO:0000256" key="6">
    <source>
        <dbReference type="ARBA" id="ARBA00022723"/>
    </source>
</evidence>
<dbReference type="GO" id="GO:0042054">
    <property type="term" value="F:histone methyltransferase activity"/>
    <property type="evidence" value="ECO:0007669"/>
    <property type="project" value="InterPro"/>
</dbReference>
<organism evidence="11 12">
    <name type="scientific">Zophobas morio</name>
    <dbReference type="NCBI Taxonomy" id="2755281"/>
    <lineage>
        <taxon>Eukaryota</taxon>
        <taxon>Metazoa</taxon>
        <taxon>Ecdysozoa</taxon>
        <taxon>Arthropoda</taxon>
        <taxon>Hexapoda</taxon>
        <taxon>Insecta</taxon>
        <taxon>Pterygota</taxon>
        <taxon>Neoptera</taxon>
        <taxon>Endopterygota</taxon>
        <taxon>Coleoptera</taxon>
        <taxon>Polyphaga</taxon>
        <taxon>Cucujiformia</taxon>
        <taxon>Tenebrionidae</taxon>
        <taxon>Zophobas</taxon>
    </lineage>
</organism>
<comment type="caution">
    <text evidence="11">The sequence shown here is derived from an EMBL/GenBank/DDBJ whole genome shotgun (WGS) entry which is preliminary data.</text>
</comment>
<dbReference type="PANTHER" id="PTHR46223:SF3">
    <property type="entry name" value="HISTONE-LYSINE N-METHYLTRANSFERASE SET-23"/>
    <property type="match status" value="1"/>
</dbReference>
<gene>
    <name evidence="11" type="ORF">Zmor_022003</name>
</gene>
<dbReference type="InterPro" id="IPR003616">
    <property type="entry name" value="Post-SET_dom"/>
</dbReference>
<dbReference type="Pfam" id="PF00856">
    <property type="entry name" value="SET"/>
    <property type="match status" value="1"/>
</dbReference>
<dbReference type="SMART" id="SM00317">
    <property type="entry name" value="SET"/>
    <property type="match status" value="1"/>
</dbReference>
<dbReference type="InterPro" id="IPR046341">
    <property type="entry name" value="SET_dom_sf"/>
</dbReference>
<dbReference type="PROSITE" id="PS50280">
    <property type="entry name" value="SET"/>
    <property type="match status" value="1"/>
</dbReference>
<dbReference type="AlphaFoldDB" id="A0AA38I3H7"/>
<keyword evidence="5" id="KW-0949">S-adenosyl-L-methionine</keyword>
<evidence type="ECO:0000259" key="10">
    <source>
        <dbReference type="PROSITE" id="PS50868"/>
    </source>
</evidence>
<evidence type="ECO:0000256" key="7">
    <source>
        <dbReference type="ARBA" id="ARBA00022833"/>
    </source>
</evidence>
<name>A0AA38I3H7_9CUCU</name>
<protein>
    <recommendedName>
        <fullName evidence="13">Histone-lysine N-methyltransferase SETMAR</fullName>
    </recommendedName>
</protein>
<evidence type="ECO:0000259" key="9">
    <source>
        <dbReference type="PROSITE" id="PS50867"/>
    </source>
</evidence>
<dbReference type="Proteomes" id="UP001168821">
    <property type="component" value="Unassembled WGS sequence"/>
</dbReference>
<proteinExistence type="predicted"/>
<dbReference type="PROSITE" id="PS50868">
    <property type="entry name" value="POST_SET"/>
    <property type="match status" value="1"/>
</dbReference>
<keyword evidence="7" id="KW-0862">Zinc</keyword>
<feature type="domain" description="SET" evidence="8">
    <location>
        <begin position="106"/>
        <end position="230"/>
    </location>
</feature>
<dbReference type="InterPro" id="IPR001214">
    <property type="entry name" value="SET_dom"/>
</dbReference>
<dbReference type="Pfam" id="PF05033">
    <property type="entry name" value="Pre-SET"/>
    <property type="match status" value="1"/>
</dbReference>
<dbReference type="GO" id="GO:0005694">
    <property type="term" value="C:chromosome"/>
    <property type="evidence" value="ECO:0007669"/>
    <property type="project" value="UniProtKB-SubCell"/>
</dbReference>
<comment type="subcellular location">
    <subcellularLocation>
        <location evidence="1">Chromosome</location>
    </subcellularLocation>
</comment>
<dbReference type="PANTHER" id="PTHR46223">
    <property type="entry name" value="HISTONE-LYSINE N-METHYLTRANSFERASE SUV39H"/>
    <property type="match status" value="1"/>
</dbReference>
<keyword evidence="6" id="KW-0479">Metal-binding</keyword>
<dbReference type="GO" id="GO:0008270">
    <property type="term" value="F:zinc ion binding"/>
    <property type="evidence" value="ECO:0007669"/>
    <property type="project" value="InterPro"/>
</dbReference>
<evidence type="ECO:0000259" key="8">
    <source>
        <dbReference type="PROSITE" id="PS50280"/>
    </source>
</evidence>
<keyword evidence="12" id="KW-1185">Reference proteome</keyword>
<evidence type="ECO:0000256" key="3">
    <source>
        <dbReference type="ARBA" id="ARBA00022603"/>
    </source>
</evidence>
<evidence type="ECO:0000256" key="2">
    <source>
        <dbReference type="ARBA" id="ARBA00022454"/>
    </source>
</evidence>
<sequence>MADLWDEYDHPDDQITYVVESLRSSGVEKSITHEYLGCNCEDKCIPETCSCLLRSGGHYSYEDKSQLQNYSLVITDKNKPVYECSPNCKCEPSRCGNRLVSFGPRSNLKIVTTPKGLGLSTERDIETGNFICEYAGEVITRDDAHKRFKKYQEMNFNHNYIFCINENFGDRNIKTFVDPTFYGNIGRYINHSCDPNCLLVPVRVEDEVPKLCIFAKEKIEVMSELTFDYGEGDGNISEKKKCLCMSHKCRKYLPFDGTI</sequence>
<dbReference type="PROSITE" id="PS50867">
    <property type="entry name" value="PRE_SET"/>
    <property type="match status" value="1"/>
</dbReference>
<evidence type="ECO:0008006" key="13">
    <source>
        <dbReference type="Google" id="ProtNLM"/>
    </source>
</evidence>
<dbReference type="InterPro" id="IPR007728">
    <property type="entry name" value="Pre-SET_dom"/>
</dbReference>
<dbReference type="EMBL" id="JALNTZ010000006">
    <property type="protein sequence ID" value="KAJ3650308.1"/>
    <property type="molecule type" value="Genomic_DNA"/>
</dbReference>
<evidence type="ECO:0000313" key="11">
    <source>
        <dbReference type="EMBL" id="KAJ3650308.1"/>
    </source>
</evidence>
<keyword evidence="4" id="KW-0808">Transferase</keyword>
<feature type="domain" description="Pre-SET" evidence="9">
    <location>
        <begin position="36"/>
        <end position="103"/>
    </location>
</feature>
<keyword evidence="3" id="KW-0489">Methyltransferase</keyword>
<dbReference type="GO" id="GO:0008757">
    <property type="term" value="F:S-adenosylmethionine-dependent methyltransferase activity"/>
    <property type="evidence" value="ECO:0007669"/>
    <property type="project" value="UniProtKB-ARBA"/>
</dbReference>